<gene>
    <name evidence="2" type="ORF">RRG08_019217</name>
</gene>
<reference evidence="2" key="1">
    <citation type="journal article" date="2023" name="G3 (Bethesda)">
        <title>A reference genome for the long-term kleptoplast-retaining sea slug Elysia crispata morphotype clarki.</title>
        <authorList>
            <person name="Eastman K.E."/>
            <person name="Pendleton A.L."/>
            <person name="Shaikh M.A."/>
            <person name="Suttiyut T."/>
            <person name="Ogas R."/>
            <person name="Tomko P."/>
            <person name="Gavelis G."/>
            <person name="Widhalm J.R."/>
            <person name="Wisecaver J.H."/>
        </authorList>
    </citation>
    <scope>NUCLEOTIDE SEQUENCE</scope>
    <source>
        <strain evidence="2">ECLA1</strain>
    </source>
</reference>
<proteinExistence type="predicted"/>
<sequence length="262" mass="28748">MSEERFVCPTVCRTSGLLYCRHLLELIESPKSGGFSFSLVSRDINNLERRAPKSYDPNYSLGKLKYLASVHLTDQVNGMKDDTGSAHLLGGPGLDDKSSTGSTSSLAHKSVSGGGTPILGKRIVNDARSDVGRHAKRMVGLNVFVVCKREGMNASLVRGEEELREHKQGGHVRKRGVAVYVWKKREKGERTLYPLTRLDHGDSIHGMGSSRAWTTGTASMGWGGKKLNRLEYWCGLYLRWGKNQLGNNLVSLFPDIAAGSAK</sequence>
<evidence type="ECO:0000313" key="3">
    <source>
        <dbReference type="Proteomes" id="UP001283361"/>
    </source>
</evidence>
<organism evidence="2 3">
    <name type="scientific">Elysia crispata</name>
    <name type="common">lettuce slug</name>
    <dbReference type="NCBI Taxonomy" id="231223"/>
    <lineage>
        <taxon>Eukaryota</taxon>
        <taxon>Metazoa</taxon>
        <taxon>Spiralia</taxon>
        <taxon>Lophotrochozoa</taxon>
        <taxon>Mollusca</taxon>
        <taxon>Gastropoda</taxon>
        <taxon>Heterobranchia</taxon>
        <taxon>Euthyneura</taxon>
        <taxon>Panpulmonata</taxon>
        <taxon>Sacoglossa</taxon>
        <taxon>Placobranchoidea</taxon>
        <taxon>Plakobranchidae</taxon>
        <taxon>Elysia</taxon>
    </lineage>
</organism>
<dbReference type="Proteomes" id="UP001283361">
    <property type="component" value="Unassembled WGS sequence"/>
</dbReference>
<keyword evidence="3" id="KW-1185">Reference proteome</keyword>
<protein>
    <submittedName>
        <fullName evidence="2">Uncharacterized protein</fullName>
    </submittedName>
</protein>
<evidence type="ECO:0000313" key="2">
    <source>
        <dbReference type="EMBL" id="KAK3793614.1"/>
    </source>
</evidence>
<feature type="region of interest" description="Disordered" evidence="1">
    <location>
        <begin position="83"/>
        <end position="113"/>
    </location>
</feature>
<evidence type="ECO:0000256" key="1">
    <source>
        <dbReference type="SAM" id="MobiDB-lite"/>
    </source>
</evidence>
<dbReference type="AlphaFoldDB" id="A0AAE1ATB7"/>
<accession>A0AAE1ATB7</accession>
<name>A0AAE1ATB7_9GAST</name>
<dbReference type="EMBL" id="JAWDGP010001203">
    <property type="protein sequence ID" value="KAK3793614.1"/>
    <property type="molecule type" value="Genomic_DNA"/>
</dbReference>
<comment type="caution">
    <text evidence="2">The sequence shown here is derived from an EMBL/GenBank/DDBJ whole genome shotgun (WGS) entry which is preliminary data.</text>
</comment>